<keyword evidence="2" id="KW-0732">Signal</keyword>
<feature type="region of interest" description="Disordered" evidence="1">
    <location>
        <begin position="176"/>
        <end position="228"/>
    </location>
</feature>
<evidence type="ECO:0000313" key="4">
    <source>
        <dbReference type="Proteomes" id="UP001321473"/>
    </source>
</evidence>
<evidence type="ECO:0008006" key="5">
    <source>
        <dbReference type="Google" id="ProtNLM"/>
    </source>
</evidence>
<name>A0AAQ4EM26_AMBAM</name>
<dbReference type="Proteomes" id="UP001321473">
    <property type="component" value="Unassembled WGS sequence"/>
</dbReference>
<keyword evidence="4" id="KW-1185">Reference proteome</keyword>
<evidence type="ECO:0000256" key="2">
    <source>
        <dbReference type="SAM" id="SignalP"/>
    </source>
</evidence>
<reference evidence="3 4" key="1">
    <citation type="journal article" date="2023" name="Arcadia Sci">
        <title>De novo assembly of a long-read Amblyomma americanum tick genome.</title>
        <authorList>
            <person name="Chou S."/>
            <person name="Poskanzer K.E."/>
            <person name="Rollins M."/>
            <person name="Thuy-Boun P.S."/>
        </authorList>
    </citation>
    <scope>NUCLEOTIDE SEQUENCE [LARGE SCALE GENOMIC DNA]</scope>
    <source>
        <strain evidence="3">F_SG_1</strain>
        <tissue evidence="3">Salivary glands</tissue>
    </source>
</reference>
<dbReference type="PROSITE" id="PS51257">
    <property type="entry name" value="PROKAR_LIPOPROTEIN"/>
    <property type="match status" value="1"/>
</dbReference>
<feature type="compositionally biased region" description="Polar residues" evidence="1">
    <location>
        <begin position="187"/>
        <end position="196"/>
    </location>
</feature>
<comment type="caution">
    <text evidence="3">The sequence shown here is derived from an EMBL/GenBank/DDBJ whole genome shotgun (WGS) entry which is preliminary data.</text>
</comment>
<dbReference type="Gene3D" id="2.40.128.20">
    <property type="match status" value="1"/>
</dbReference>
<sequence>MTKAVATLLFTLALSCGGSLTEGTKVVVLQDKAIPRDDLISFISTKDIIWAYKGSKQLDNNITCKADYNIMKVNNTTYKFNRNFTVNENDRESHNMQGHLLVTKSNKNAPEGICSAWVVTDEFGNRTLEVLIFQTTNHTCAVFYILPLPRATGEDGDALLTEDDFYCEMPMKSSITSTAAPKPAKGQNFQVKNNQPPDDCRQAYSDHCTQRSKGGDKQVYRPSCKTSP</sequence>
<gene>
    <name evidence="3" type="ORF">V5799_030875</name>
</gene>
<evidence type="ECO:0000313" key="3">
    <source>
        <dbReference type="EMBL" id="KAK8775776.1"/>
    </source>
</evidence>
<feature type="chain" id="PRO_5042915416" description="Lipocalin" evidence="2">
    <location>
        <begin position="24"/>
        <end position="228"/>
    </location>
</feature>
<dbReference type="InterPro" id="IPR012674">
    <property type="entry name" value="Calycin"/>
</dbReference>
<dbReference type="AlphaFoldDB" id="A0AAQ4EM26"/>
<dbReference type="EMBL" id="JARKHS020013740">
    <property type="protein sequence ID" value="KAK8775776.1"/>
    <property type="molecule type" value="Genomic_DNA"/>
</dbReference>
<accession>A0AAQ4EM26</accession>
<protein>
    <recommendedName>
        <fullName evidence="5">Lipocalin</fullName>
    </recommendedName>
</protein>
<organism evidence="3 4">
    <name type="scientific">Amblyomma americanum</name>
    <name type="common">Lone star tick</name>
    <dbReference type="NCBI Taxonomy" id="6943"/>
    <lineage>
        <taxon>Eukaryota</taxon>
        <taxon>Metazoa</taxon>
        <taxon>Ecdysozoa</taxon>
        <taxon>Arthropoda</taxon>
        <taxon>Chelicerata</taxon>
        <taxon>Arachnida</taxon>
        <taxon>Acari</taxon>
        <taxon>Parasitiformes</taxon>
        <taxon>Ixodida</taxon>
        <taxon>Ixodoidea</taxon>
        <taxon>Ixodidae</taxon>
        <taxon>Amblyomminae</taxon>
        <taxon>Amblyomma</taxon>
    </lineage>
</organism>
<proteinExistence type="predicted"/>
<evidence type="ECO:0000256" key="1">
    <source>
        <dbReference type="SAM" id="MobiDB-lite"/>
    </source>
</evidence>
<feature type="signal peptide" evidence="2">
    <location>
        <begin position="1"/>
        <end position="23"/>
    </location>
</feature>